<gene>
    <name evidence="1" type="ORF">HPB47_009760</name>
</gene>
<protein>
    <submittedName>
        <fullName evidence="1">Uncharacterized protein</fullName>
    </submittedName>
</protein>
<dbReference type="Proteomes" id="UP000805193">
    <property type="component" value="Unassembled WGS sequence"/>
</dbReference>
<sequence length="355" mass="39540">MREGRRWPIAITDPPSRLANAGPHAFLEEVEGPLNLSEMKAYKSLEAHNYFTSGWVKSLTAMRLPSKRIVVLSEVNHSQRLREVPLKVWLLADADGSVITAHCTCMAGAGEACSHIGATLFAVETAVRLRNSRTCTEKENVWLPAHSPGTQYKRLRDIDFSSSKRKKKQMDGIHERLNAEVVPPSRPVVPPAPTEEELRIFHSRLSDAGAVPALFMVHPQYSGRFEPPCRREPRILRNLLCAEARSEDLPALVSRADKVLAELVVSEEMVTNVEKSTRAQSKCAKCLLKKICYPEQNTFTSAATAWGLEHEDDAVASYVDVMLTNHTDFTHRKTGVYLSTQHPYIAASPDSLVCC</sequence>
<dbReference type="EMBL" id="JABSTQ010011293">
    <property type="protein sequence ID" value="KAG0413090.1"/>
    <property type="molecule type" value="Genomic_DNA"/>
</dbReference>
<reference evidence="1 2" key="1">
    <citation type="journal article" date="2020" name="Cell">
        <title>Large-Scale Comparative Analyses of Tick Genomes Elucidate Their Genetic Diversity and Vector Capacities.</title>
        <authorList>
            <consortium name="Tick Genome and Microbiome Consortium (TIGMIC)"/>
            <person name="Jia N."/>
            <person name="Wang J."/>
            <person name="Shi W."/>
            <person name="Du L."/>
            <person name="Sun Y."/>
            <person name="Zhan W."/>
            <person name="Jiang J.F."/>
            <person name="Wang Q."/>
            <person name="Zhang B."/>
            <person name="Ji P."/>
            <person name="Bell-Sakyi L."/>
            <person name="Cui X.M."/>
            <person name="Yuan T.T."/>
            <person name="Jiang B.G."/>
            <person name="Yang W.F."/>
            <person name="Lam T.T."/>
            <person name="Chang Q.C."/>
            <person name="Ding S.J."/>
            <person name="Wang X.J."/>
            <person name="Zhu J.G."/>
            <person name="Ruan X.D."/>
            <person name="Zhao L."/>
            <person name="Wei J.T."/>
            <person name="Ye R.Z."/>
            <person name="Que T.C."/>
            <person name="Du C.H."/>
            <person name="Zhou Y.H."/>
            <person name="Cheng J.X."/>
            <person name="Dai P.F."/>
            <person name="Guo W.B."/>
            <person name="Han X.H."/>
            <person name="Huang E.J."/>
            <person name="Li L.F."/>
            <person name="Wei W."/>
            <person name="Gao Y.C."/>
            <person name="Liu J.Z."/>
            <person name="Shao H.Z."/>
            <person name="Wang X."/>
            <person name="Wang C.C."/>
            <person name="Yang T.C."/>
            <person name="Huo Q.B."/>
            <person name="Li W."/>
            <person name="Chen H.Y."/>
            <person name="Chen S.E."/>
            <person name="Zhou L.G."/>
            <person name="Ni X.B."/>
            <person name="Tian J.H."/>
            <person name="Sheng Y."/>
            <person name="Liu T."/>
            <person name="Pan Y.S."/>
            <person name="Xia L.Y."/>
            <person name="Li J."/>
            <person name="Zhao F."/>
            <person name="Cao W.C."/>
        </authorList>
    </citation>
    <scope>NUCLEOTIDE SEQUENCE [LARGE SCALE GENOMIC DNA]</scope>
    <source>
        <strain evidence="1">Iper-2018</strain>
    </source>
</reference>
<name>A0AC60P194_IXOPE</name>
<proteinExistence type="predicted"/>
<accession>A0AC60P194</accession>
<feature type="non-terminal residue" evidence="1">
    <location>
        <position position="355"/>
    </location>
</feature>
<evidence type="ECO:0000313" key="1">
    <source>
        <dbReference type="EMBL" id="KAG0413090.1"/>
    </source>
</evidence>
<organism evidence="1 2">
    <name type="scientific">Ixodes persulcatus</name>
    <name type="common">Taiga tick</name>
    <dbReference type="NCBI Taxonomy" id="34615"/>
    <lineage>
        <taxon>Eukaryota</taxon>
        <taxon>Metazoa</taxon>
        <taxon>Ecdysozoa</taxon>
        <taxon>Arthropoda</taxon>
        <taxon>Chelicerata</taxon>
        <taxon>Arachnida</taxon>
        <taxon>Acari</taxon>
        <taxon>Parasitiformes</taxon>
        <taxon>Ixodida</taxon>
        <taxon>Ixodoidea</taxon>
        <taxon>Ixodidae</taxon>
        <taxon>Ixodinae</taxon>
        <taxon>Ixodes</taxon>
    </lineage>
</organism>
<comment type="caution">
    <text evidence="1">The sequence shown here is derived from an EMBL/GenBank/DDBJ whole genome shotgun (WGS) entry which is preliminary data.</text>
</comment>
<evidence type="ECO:0000313" key="2">
    <source>
        <dbReference type="Proteomes" id="UP000805193"/>
    </source>
</evidence>
<keyword evidence="2" id="KW-1185">Reference proteome</keyword>